<gene>
    <name evidence="10" type="ORF">OIU74_025982</name>
</gene>
<dbReference type="SUPFAM" id="SSF54171">
    <property type="entry name" value="DNA-binding domain"/>
    <property type="match status" value="1"/>
</dbReference>
<dbReference type="PROSITE" id="PS51032">
    <property type="entry name" value="AP2_ERF"/>
    <property type="match status" value="1"/>
</dbReference>
<dbReference type="FunFam" id="3.30.730.10:FF:000001">
    <property type="entry name" value="Ethylene-responsive transcription factor 2"/>
    <property type="match status" value="1"/>
</dbReference>
<dbReference type="PANTHER" id="PTHR31985:SF299">
    <property type="entry name" value="AP2 DOMAIN CLASS TRANSCRIPTION FACTOR"/>
    <property type="match status" value="1"/>
</dbReference>
<reference evidence="10" key="1">
    <citation type="submission" date="2022-11" db="EMBL/GenBank/DDBJ databases">
        <authorList>
            <person name="Hyden B.L."/>
            <person name="Feng K."/>
            <person name="Yates T."/>
            <person name="Jawdy S."/>
            <person name="Smart L.B."/>
            <person name="Muchero W."/>
        </authorList>
    </citation>
    <scope>NUCLEOTIDE SEQUENCE</scope>
    <source>
        <tissue evidence="10">Shoot tip</tissue>
    </source>
</reference>
<comment type="similarity">
    <text evidence="7">Belongs to the AP2/ERF transcription factor family. ERF subfamily.</text>
</comment>
<keyword evidence="6" id="KW-0539">Nucleus</keyword>
<dbReference type="CDD" id="cd00018">
    <property type="entry name" value="AP2"/>
    <property type="match status" value="1"/>
</dbReference>
<evidence type="ECO:0000256" key="4">
    <source>
        <dbReference type="ARBA" id="ARBA00023159"/>
    </source>
</evidence>
<evidence type="ECO:0000256" key="6">
    <source>
        <dbReference type="ARBA" id="ARBA00023242"/>
    </source>
</evidence>
<evidence type="ECO:0000256" key="2">
    <source>
        <dbReference type="ARBA" id="ARBA00023015"/>
    </source>
</evidence>
<keyword evidence="4" id="KW-0010">Activator</keyword>
<dbReference type="InterPro" id="IPR036955">
    <property type="entry name" value="AP2/ERF_dom_sf"/>
</dbReference>
<feature type="domain" description="AP2/ERF" evidence="9">
    <location>
        <begin position="69"/>
        <end position="126"/>
    </location>
</feature>
<protein>
    <submittedName>
        <fullName evidence="10">ETHYLENE-RESPONSIVE TRANSCRIPTION FACTOR ERF042-RELATED</fullName>
    </submittedName>
</protein>
<evidence type="ECO:0000256" key="8">
    <source>
        <dbReference type="SAM" id="MobiDB-lite"/>
    </source>
</evidence>
<evidence type="ECO:0000256" key="3">
    <source>
        <dbReference type="ARBA" id="ARBA00023125"/>
    </source>
</evidence>
<dbReference type="InterPro" id="IPR001471">
    <property type="entry name" value="AP2/ERF_dom"/>
</dbReference>
<proteinExistence type="inferred from homology"/>
<dbReference type="GO" id="GO:0003677">
    <property type="term" value="F:DNA binding"/>
    <property type="evidence" value="ECO:0007669"/>
    <property type="project" value="UniProtKB-KW"/>
</dbReference>
<dbReference type="GO" id="GO:0005634">
    <property type="term" value="C:nucleus"/>
    <property type="evidence" value="ECO:0007669"/>
    <property type="project" value="UniProtKB-SubCell"/>
</dbReference>
<dbReference type="InterPro" id="IPR016177">
    <property type="entry name" value="DNA-bd_dom_sf"/>
</dbReference>
<feature type="compositionally biased region" description="Low complexity" evidence="8">
    <location>
        <begin position="7"/>
        <end position="32"/>
    </location>
</feature>
<accession>A0A9Q1A674</accession>
<comment type="subcellular location">
    <subcellularLocation>
        <location evidence="1">Nucleus</location>
    </subcellularLocation>
</comment>
<evidence type="ECO:0000256" key="7">
    <source>
        <dbReference type="ARBA" id="ARBA00024343"/>
    </source>
</evidence>
<sequence length="298" mass="31992">MTVSPVSISNSETGSSSIYSSSLQTPYSPSSSELSPNPVSKPDPEENQRKPKRPRESGSGSGSGSKHPVFRGVRMRTWGKWVSEIREPRKKNRIWLGTFSTPEMAARAHDVAALSIKGKSAILNFPELAGSLPRPASSSPRDVQDAAAKAASMDFNIVPSAPAKVCDDENNSNSNSNSNSNDSTASNNNGSSSSLVTQTSSSPSSSSTVEVTSSPSDAATPEELSEIVELPSLETSFEEFPEFVLSGDSWPYNINQSWYCEDYGAEGTGYFSDPFLSIIPESNVITTTDAFETLLWEH</sequence>
<name>A0A9Q1A674_9ROSI</name>
<feature type="region of interest" description="Disordered" evidence="8">
    <location>
        <begin position="129"/>
        <end position="148"/>
    </location>
</feature>
<reference evidence="10" key="2">
    <citation type="journal article" date="2023" name="Int. J. Mol. Sci.">
        <title>De Novo Assembly and Annotation of 11 Diverse Shrub Willow (Salix) Genomes Reveals Novel Gene Organization in Sex-Linked Regions.</title>
        <authorList>
            <person name="Hyden B."/>
            <person name="Feng K."/>
            <person name="Yates T.B."/>
            <person name="Jawdy S."/>
            <person name="Cereghino C."/>
            <person name="Smart L.B."/>
            <person name="Muchero W."/>
        </authorList>
    </citation>
    <scope>NUCLEOTIDE SEQUENCE</scope>
    <source>
        <tissue evidence="10">Shoot tip</tissue>
    </source>
</reference>
<dbReference type="InterPro" id="IPR051032">
    <property type="entry name" value="AP2/ERF_TF_ERF_subfamily"/>
</dbReference>
<dbReference type="Gene3D" id="3.30.730.10">
    <property type="entry name" value="AP2/ERF domain"/>
    <property type="match status" value="1"/>
</dbReference>
<keyword evidence="5" id="KW-0804">Transcription</keyword>
<comment type="caution">
    <text evidence="10">The sequence shown here is derived from an EMBL/GenBank/DDBJ whole genome shotgun (WGS) entry which is preliminary data.</text>
</comment>
<evidence type="ECO:0000256" key="1">
    <source>
        <dbReference type="ARBA" id="ARBA00004123"/>
    </source>
</evidence>
<keyword evidence="2" id="KW-0805">Transcription regulation</keyword>
<dbReference type="AlphaFoldDB" id="A0A9Q1A674"/>
<keyword evidence="11" id="KW-1185">Reference proteome</keyword>
<evidence type="ECO:0000256" key="5">
    <source>
        <dbReference type="ARBA" id="ARBA00023163"/>
    </source>
</evidence>
<feature type="compositionally biased region" description="Low complexity" evidence="8">
    <location>
        <begin position="171"/>
        <end position="216"/>
    </location>
</feature>
<dbReference type="PANTHER" id="PTHR31985">
    <property type="entry name" value="ETHYLENE-RESPONSIVE TRANSCRIPTION FACTOR ERF042-RELATED"/>
    <property type="match status" value="1"/>
</dbReference>
<dbReference type="GO" id="GO:0003700">
    <property type="term" value="F:DNA-binding transcription factor activity"/>
    <property type="evidence" value="ECO:0007669"/>
    <property type="project" value="InterPro"/>
</dbReference>
<feature type="region of interest" description="Disordered" evidence="8">
    <location>
        <begin position="162"/>
        <end position="223"/>
    </location>
</feature>
<dbReference type="SMART" id="SM00380">
    <property type="entry name" value="AP2"/>
    <property type="match status" value="1"/>
</dbReference>
<keyword evidence="3" id="KW-0238">DNA-binding</keyword>
<dbReference type="EMBL" id="JAPFFM010000006">
    <property type="protein sequence ID" value="KAJ6759404.1"/>
    <property type="molecule type" value="Genomic_DNA"/>
</dbReference>
<evidence type="ECO:0000259" key="9">
    <source>
        <dbReference type="PROSITE" id="PS51032"/>
    </source>
</evidence>
<organism evidence="10 11">
    <name type="scientific">Salix koriyanagi</name>
    <dbReference type="NCBI Taxonomy" id="2511006"/>
    <lineage>
        <taxon>Eukaryota</taxon>
        <taxon>Viridiplantae</taxon>
        <taxon>Streptophyta</taxon>
        <taxon>Embryophyta</taxon>
        <taxon>Tracheophyta</taxon>
        <taxon>Spermatophyta</taxon>
        <taxon>Magnoliopsida</taxon>
        <taxon>eudicotyledons</taxon>
        <taxon>Gunneridae</taxon>
        <taxon>Pentapetalae</taxon>
        <taxon>rosids</taxon>
        <taxon>fabids</taxon>
        <taxon>Malpighiales</taxon>
        <taxon>Salicaceae</taxon>
        <taxon>Saliceae</taxon>
        <taxon>Salix</taxon>
    </lineage>
</organism>
<dbReference type="Proteomes" id="UP001151752">
    <property type="component" value="Chromosome 18"/>
</dbReference>
<evidence type="ECO:0000313" key="10">
    <source>
        <dbReference type="EMBL" id="KAJ6759404.1"/>
    </source>
</evidence>
<dbReference type="PRINTS" id="PR00367">
    <property type="entry name" value="ETHRSPELEMNT"/>
</dbReference>
<dbReference type="Pfam" id="PF00847">
    <property type="entry name" value="AP2"/>
    <property type="match status" value="1"/>
</dbReference>
<feature type="region of interest" description="Disordered" evidence="8">
    <location>
        <begin position="1"/>
        <end position="72"/>
    </location>
</feature>
<evidence type="ECO:0000313" key="11">
    <source>
        <dbReference type="Proteomes" id="UP001151752"/>
    </source>
</evidence>